<keyword evidence="3" id="KW-1185">Reference proteome</keyword>
<dbReference type="EMBL" id="KN835968">
    <property type="protein sequence ID" value="KIK33327.1"/>
    <property type="molecule type" value="Genomic_DNA"/>
</dbReference>
<dbReference type="OrthoDB" id="2692537at2759"/>
<sequence>MLRNITTCLGVSMNCHYNFLKPIMCVISISINWFVFRHLFDQSFPIGGAHPHSSASALIARLASLLHRFRPDHGNANELSQPPALSGSHPRSLFSRLSSLIYRSPRENHAPNELQQPSAPSRIDLHAPLAIIRRLSSIFRSQPHTNEDIELSQRPMRPRVFDVAPTRDNDVSLSLVC</sequence>
<keyword evidence="1" id="KW-1133">Transmembrane helix</keyword>
<evidence type="ECO:0000313" key="3">
    <source>
        <dbReference type="Proteomes" id="UP000054485"/>
    </source>
</evidence>
<gene>
    <name evidence="2" type="ORF">CY34DRAFT_715811</name>
</gene>
<accession>A0A0D0AGH5</accession>
<dbReference type="AlphaFoldDB" id="A0A0D0AGH5"/>
<evidence type="ECO:0000313" key="2">
    <source>
        <dbReference type="EMBL" id="KIK33327.1"/>
    </source>
</evidence>
<keyword evidence="1" id="KW-0812">Transmembrane</keyword>
<dbReference type="Proteomes" id="UP000054485">
    <property type="component" value="Unassembled WGS sequence"/>
</dbReference>
<protein>
    <submittedName>
        <fullName evidence="2">Uncharacterized protein</fullName>
    </submittedName>
</protein>
<reference evidence="2 3" key="1">
    <citation type="submission" date="2014-04" db="EMBL/GenBank/DDBJ databases">
        <authorList>
            <consortium name="DOE Joint Genome Institute"/>
            <person name="Kuo A."/>
            <person name="Ruytinx J."/>
            <person name="Rineau F."/>
            <person name="Colpaert J."/>
            <person name="Kohler A."/>
            <person name="Nagy L.G."/>
            <person name="Floudas D."/>
            <person name="Copeland A."/>
            <person name="Barry K.W."/>
            <person name="Cichocki N."/>
            <person name="Veneault-Fourrey C."/>
            <person name="LaButti K."/>
            <person name="Lindquist E.A."/>
            <person name="Lipzen A."/>
            <person name="Lundell T."/>
            <person name="Morin E."/>
            <person name="Murat C."/>
            <person name="Sun H."/>
            <person name="Tunlid A."/>
            <person name="Henrissat B."/>
            <person name="Grigoriev I.V."/>
            <person name="Hibbett D.S."/>
            <person name="Martin F."/>
            <person name="Nordberg H.P."/>
            <person name="Cantor M.N."/>
            <person name="Hua S.X."/>
        </authorList>
    </citation>
    <scope>NUCLEOTIDE SEQUENCE [LARGE SCALE GENOMIC DNA]</scope>
    <source>
        <strain evidence="2 3">UH-Slu-Lm8-n1</strain>
    </source>
</reference>
<name>A0A0D0AGH5_9AGAM</name>
<dbReference type="HOGENOM" id="CLU_1518838_0_0_1"/>
<feature type="transmembrane region" description="Helical" evidence="1">
    <location>
        <begin position="19"/>
        <end position="36"/>
    </location>
</feature>
<evidence type="ECO:0000256" key="1">
    <source>
        <dbReference type="SAM" id="Phobius"/>
    </source>
</evidence>
<proteinExistence type="predicted"/>
<keyword evidence="1" id="KW-0472">Membrane</keyword>
<reference evidence="3" key="2">
    <citation type="submission" date="2015-01" db="EMBL/GenBank/DDBJ databases">
        <title>Evolutionary Origins and Diversification of the Mycorrhizal Mutualists.</title>
        <authorList>
            <consortium name="DOE Joint Genome Institute"/>
            <consortium name="Mycorrhizal Genomics Consortium"/>
            <person name="Kohler A."/>
            <person name="Kuo A."/>
            <person name="Nagy L.G."/>
            <person name="Floudas D."/>
            <person name="Copeland A."/>
            <person name="Barry K.W."/>
            <person name="Cichocki N."/>
            <person name="Veneault-Fourrey C."/>
            <person name="LaButti K."/>
            <person name="Lindquist E.A."/>
            <person name="Lipzen A."/>
            <person name="Lundell T."/>
            <person name="Morin E."/>
            <person name="Murat C."/>
            <person name="Riley R."/>
            <person name="Ohm R."/>
            <person name="Sun H."/>
            <person name="Tunlid A."/>
            <person name="Henrissat B."/>
            <person name="Grigoriev I.V."/>
            <person name="Hibbett D.S."/>
            <person name="Martin F."/>
        </authorList>
    </citation>
    <scope>NUCLEOTIDE SEQUENCE [LARGE SCALE GENOMIC DNA]</scope>
    <source>
        <strain evidence="3">UH-Slu-Lm8-n1</strain>
    </source>
</reference>
<dbReference type="InParanoid" id="A0A0D0AGH5"/>
<organism evidence="2 3">
    <name type="scientific">Suillus luteus UH-Slu-Lm8-n1</name>
    <dbReference type="NCBI Taxonomy" id="930992"/>
    <lineage>
        <taxon>Eukaryota</taxon>
        <taxon>Fungi</taxon>
        <taxon>Dikarya</taxon>
        <taxon>Basidiomycota</taxon>
        <taxon>Agaricomycotina</taxon>
        <taxon>Agaricomycetes</taxon>
        <taxon>Agaricomycetidae</taxon>
        <taxon>Boletales</taxon>
        <taxon>Suillineae</taxon>
        <taxon>Suillaceae</taxon>
        <taxon>Suillus</taxon>
    </lineage>
</organism>